<dbReference type="Proteomes" id="UP000782610">
    <property type="component" value="Unassembled WGS sequence"/>
</dbReference>
<comment type="caution">
    <text evidence="1">The sequence shown here is derived from an EMBL/GenBank/DDBJ whole genome shotgun (WGS) entry which is preliminary data.</text>
</comment>
<proteinExistence type="predicted"/>
<reference evidence="1" key="1">
    <citation type="submission" date="2020-07" db="EMBL/GenBank/DDBJ databases">
        <title>Huge and variable diversity of episymbiotic CPR bacteria and DPANN archaea in groundwater ecosystems.</title>
        <authorList>
            <person name="He C.Y."/>
            <person name="Keren R."/>
            <person name="Whittaker M."/>
            <person name="Farag I.F."/>
            <person name="Doudna J."/>
            <person name="Cate J.H.D."/>
            <person name="Banfield J.F."/>
        </authorList>
    </citation>
    <scope>NUCLEOTIDE SEQUENCE</scope>
    <source>
        <strain evidence="1">NC_groundwater_1586_Pr3_B-0.1um_66_15</strain>
    </source>
</reference>
<name>A0A933NZY8_9HYPH</name>
<dbReference type="AlphaFoldDB" id="A0A933NZY8"/>
<sequence length="386" mass="43090">MILDDCWPLEGYGALVEFERNDRQAVALVVTFRNQSVDLAPQVRPLSGGLPKAEINIRGNFALKARQIVGRFTDYLNLHSDVLVDTDNFAVEYLLVDETERTQLHVFNFTTSTQLPPSRLAFSMVAQAFFAGEGTDDPSFASHLSRTAREALANERYIDAFRYGFLLIEAMYGDGNFKTKQLVASLRSNATFMAILTDTMTDLATSRISEVRTLMASHATPEKLVEHLVDRRGFYFHGNAKHQGAWHPNQHQAAQPIAEVAVLTAAGIAHSFSSAMFAPHIGSRHFDNARKQGAIMSFIAEIRFLDAHGFERTRTINVNTPGTALHNQLALRLHKDLLETVEVEMRDCQVIAIAARETKSGREVFKANYLAQVAERETSEHPPESD</sequence>
<accession>A0A933NZY8</accession>
<organism evidence="1 2">
    <name type="scientific">Devosia nanyangense</name>
    <dbReference type="NCBI Taxonomy" id="1228055"/>
    <lineage>
        <taxon>Bacteria</taxon>
        <taxon>Pseudomonadati</taxon>
        <taxon>Pseudomonadota</taxon>
        <taxon>Alphaproteobacteria</taxon>
        <taxon>Hyphomicrobiales</taxon>
        <taxon>Devosiaceae</taxon>
        <taxon>Devosia</taxon>
    </lineage>
</organism>
<evidence type="ECO:0000313" key="1">
    <source>
        <dbReference type="EMBL" id="MBI4923243.1"/>
    </source>
</evidence>
<dbReference type="EMBL" id="JACRAF010000049">
    <property type="protein sequence ID" value="MBI4923243.1"/>
    <property type="molecule type" value="Genomic_DNA"/>
</dbReference>
<gene>
    <name evidence="1" type="ORF">HY834_15990</name>
</gene>
<protein>
    <submittedName>
        <fullName evidence="1">Uncharacterized protein</fullName>
    </submittedName>
</protein>
<evidence type="ECO:0000313" key="2">
    <source>
        <dbReference type="Proteomes" id="UP000782610"/>
    </source>
</evidence>